<dbReference type="GO" id="GO:0006099">
    <property type="term" value="P:tricarboxylic acid cycle"/>
    <property type="evidence" value="ECO:0007669"/>
    <property type="project" value="UniProtKB-KW"/>
</dbReference>
<dbReference type="Proteomes" id="UP000503308">
    <property type="component" value="Chromosome"/>
</dbReference>
<dbReference type="InterPro" id="IPR036291">
    <property type="entry name" value="NAD(P)-bd_dom_sf"/>
</dbReference>
<organism evidence="4 5">
    <name type="scientific">Roseobacter ponti</name>
    <dbReference type="NCBI Taxonomy" id="1891787"/>
    <lineage>
        <taxon>Bacteria</taxon>
        <taxon>Pseudomonadati</taxon>
        <taxon>Pseudomonadota</taxon>
        <taxon>Alphaproteobacteria</taxon>
        <taxon>Rhodobacterales</taxon>
        <taxon>Roseobacteraceae</taxon>
        <taxon>Roseobacter</taxon>
    </lineage>
</organism>
<dbReference type="InterPro" id="IPR032875">
    <property type="entry name" value="Succ_CoA_lig_flav_dom"/>
</dbReference>
<dbReference type="PANTHER" id="PTHR42793:SF4">
    <property type="entry name" value="BLL6376 PROTEIN"/>
    <property type="match status" value="1"/>
</dbReference>
<evidence type="ECO:0000313" key="4">
    <source>
        <dbReference type="EMBL" id="QJF52925.1"/>
    </source>
</evidence>
<keyword evidence="4" id="KW-0436">Ligase</keyword>
<reference evidence="4 5" key="1">
    <citation type="submission" date="2020-02" db="EMBL/GenBank/DDBJ databases">
        <title>Genome sequence of Roseobacter ponti.</title>
        <authorList>
            <person name="Hollensteiner J."/>
            <person name="Schneider D."/>
            <person name="Poehlein A."/>
            <person name="Daniel R."/>
        </authorList>
    </citation>
    <scope>NUCLEOTIDE SEQUENCE [LARGE SCALE GENOMIC DNA]</scope>
    <source>
        <strain evidence="4 5">DSM 106830</strain>
    </source>
</reference>
<keyword evidence="1" id="KW-0816">Tricarboxylic acid cycle</keyword>
<dbReference type="InterPro" id="IPR013815">
    <property type="entry name" value="ATP_grasp_subdomain_1"/>
</dbReference>
<dbReference type="GO" id="GO:0005524">
    <property type="term" value="F:ATP binding"/>
    <property type="evidence" value="ECO:0007669"/>
    <property type="project" value="UniProtKB-UniRule"/>
</dbReference>
<dbReference type="AlphaFoldDB" id="A0A858SW51"/>
<dbReference type="Pfam" id="PF13607">
    <property type="entry name" value="Succ_CoA_lig"/>
    <property type="match status" value="1"/>
</dbReference>
<dbReference type="Gene3D" id="3.40.50.261">
    <property type="entry name" value="Succinyl-CoA synthetase domains"/>
    <property type="match status" value="2"/>
</dbReference>
<keyword evidence="5" id="KW-1185">Reference proteome</keyword>
<dbReference type="FunFam" id="3.40.50.261:FF:000021">
    <property type="entry name" value="Acetyl-CoA synthetase, putative"/>
    <property type="match status" value="1"/>
</dbReference>
<dbReference type="SMART" id="SM00881">
    <property type="entry name" value="CoA_binding"/>
    <property type="match status" value="1"/>
</dbReference>
<dbReference type="KEGG" id="rpon:G3256_17970"/>
<dbReference type="PROSITE" id="PS50975">
    <property type="entry name" value="ATP_GRASP"/>
    <property type="match status" value="1"/>
</dbReference>
<evidence type="ECO:0000256" key="1">
    <source>
        <dbReference type="ARBA" id="ARBA00022532"/>
    </source>
</evidence>
<keyword evidence="2" id="KW-0067">ATP-binding</keyword>
<dbReference type="EMBL" id="CP048788">
    <property type="protein sequence ID" value="QJF52925.1"/>
    <property type="molecule type" value="Genomic_DNA"/>
</dbReference>
<dbReference type="Gene3D" id="3.40.50.720">
    <property type="entry name" value="NAD(P)-binding Rossmann-like Domain"/>
    <property type="match status" value="1"/>
</dbReference>
<feature type="domain" description="ATP-grasp" evidence="3">
    <location>
        <begin position="493"/>
        <end position="691"/>
    </location>
</feature>
<keyword evidence="2" id="KW-0547">Nucleotide-binding</keyword>
<protein>
    <submittedName>
        <fullName evidence="4">Acetate--CoA ligase family protein</fullName>
    </submittedName>
</protein>
<dbReference type="InterPro" id="IPR003781">
    <property type="entry name" value="CoA-bd"/>
</dbReference>
<dbReference type="InterPro" id="IPR016102">
    <property type="entry name" value="Succinyl-CoA_synth-like"/>
</dbReference>
<dbReference type="SUPFAM" id="SSF51735">
    <property type="entry name" value="NAD(P)-binding Rossmann-fold domains"/>
    <property type="match status" value="1"/>
</dbReference>
<dbReference type="SUPFAM" id="SSF52210">
    <property type="entry name" value="Succinyl-CoA synthetase domains"/>
    <property type="match status" value="2"/>
</dbReference>
<dbReference type="GO" id="GO:0016874">
    <property type="term" value="F:ligase activity"/>
    <property type="evidence" value="ECO:0007669"/>
    <property type="project" value="UniProtKB-KW"/>
</dbReference>
<dbReference type="PANTHER" id="PTHR42793">
    <property type="entry name" value="COA BINDING DOMAIN CONTAINING PROTEIN"/>
    <property type="match status" value="1"/>
</dbReference>
<dbReference type="GO" id="GO:0046872">
    <property type="term" value="F:metal ion binding"/>
    <property type="evidence" value="ECO:0007669"/>
    <property type="project" value="InterPro"/>
</dbReference>
<dbReference type="Pfam" id="PF13380">
    <property type="entry name" value="CoA_binding_2"/>
    <property type="match status" value="1"/>
</dbReference>
<dbReference type="RefSeq" id="WP_169642142.1">
    <property type="nucleotide sequence ID" value="NZ_CP048788.1"/>
</dbReference>
<evidence type="ECO:0000313" key="5">
    <source>
        <dbReference type="Proteomes" id="UP000503308"/>
    </source>
</evidence>
<gene>
    <name evidence="4" type="ORF">G3256_17970</name>
</gene>
<dbReference type="InterPro" id="IPR011761">
    <property type="entry name" value="ATP-grasp"/>
</dbReference>
<proteinExistence type="predicted"/>
<dbReference type="SUPFAM" id="SSF56059">
    <property type="entry name" value="Glutathione synthetase ATP-binding domain-like"/>
    <property type="match status" value="1"/>
</dbReference>
<dbReference type="Gene3D" id="3.30.1490.20">
    <property type="entry name" value="ATP-grasp fold, A domain"/>
    <property type="match status" value="1"/>
</dbReference>
<sequence length="691" mass="71102">MSFYASGGDISEPEKRGGGDLARLLNPASVVVVGGGAWCRQVVHQLQIIGYSGKIWRVHPRADEVEGVAAVPVVSDLPGVPDAAFIGVNRHQTVEVVAALAAMGAGGAVCFASGFSEAQAEDAAAGDLQRRLVAAAGEMPVLGPNCYGFINALDGVLLWPDQHGCKPVARGVALLTQSSNIAINLTMQQRQIPVAFVVACGNMAQTTQAAIAMALLDDPKITAIGLHIEGFGETGAWHRLAVKAKARGVPLLALKAGASEQARVATVSHTASLAGSDAGADALLRYLGIPRLRDLPSFLEALKLLHMAGPLRSSALASISCSGGEAGLMADAVVGRSVMYRPLTADQKKELAAALGPMVALSNPLDYNTYIWGDATKMTAAWRPMATPDTGLLLIVLDYPHTDPGDWKSATQAAIAVAADGGCPVAVVSTLPELMPADVARELVAGGVIPLYGIPEAIAAAEAAAVLRAPEKAPSLPPGPERTAMTLTEAEAKVLLAGYGLRVPGYAGGLAAHEIADRAAGLCAPLVLKAEGMAHKSDSGGVVTGLSHAELAAAAGRMQAQHFLVEEMVTGAVAELLIGVVRDPAHGFILSVAAGGVMTELLNDRVSLMVPARREAVRDAIGTLRCAPVLRGYRGRPAADMEAILDAVMALQDCVIALSDRISEAEINPLMAMPGDAIAVDALVVMAPAAE</sequence>
<name>A0A858SW51_9RHOB</name>
<evidence type="ECO:0000259" key="3">
    <source>
        <dbReference type="PROSITE" id="PS50975"/>
    </source>
</evidence>
<dbReference type="Pfam" id="PF13549">
    <property type="entry name" value="ATP-grasp_5"/>
    <property type="match status" value="1"/>
</dbReference>
<accession>A0A858SW51</accession>
<dbReference type="Gene3D" id="3.30.470.20">
    <property type="entry name" value="ATP-grasp fold, B domain"/>
    <property type="match status" value="1"/>
</dbReference>
<evidence type="ECO:0000256" key="2">
    <source>
        <dbReference type="PROSITE-ProRule" id="PRU00409"/>
    </source>
</evidence>